<name>A0A0C7CZB7_PSEAI</name>
<proteinExistence type="predicted"/>
<protein>
    <submittedName>
        <fullName evidence="6">DUF2835 domain-containing protein</fullName>
    </submittedName>
    <submittedName>
        <fullName evidence="3">DUF2835 family protein</fullName>
    </submittedName>
    <submittedName>
        <fullName evidence="4">Topoisomerase II</fullName>
    </submittedName>
</protein>
<gene>
    <name evidence="4" type="ORF">CAZ10_04010</name>
    <name evidence="5" type="ORF">DT376_29725</name>
    <name evidence="2" type="ORF">GNQ48_14460</name>
    <name evidence="3" type="ORF">GUL26_15260</name>
    <name evidence="6" type="ORF">IPC1295_03130</name>
    <name evidence="1" type="ORF">PAERUG_P19_London_7_VIM_2_05_10_03534</name>
</gene>
<keyword evidence="4" id="KW-0413">Isomerase</keyword>
<reference evidence="4 8" key="3">
    <citation type="submission" date="2017-05" db="EMBL/GenBank/DDBJ databases">
        <authorList>
            <person name="Song R."/>
            <person name="Chenine A.L."/>
            <person name="Ruprecht R.M."/>
        </authorList>
    </citation>
    <scope>NUCLEOTIDE SEQUENCE [LARGE SCALE GENOMIC DNA]</scope>
    <source>
        <strain evidence="4 8">S567_C10_BS</strain>
    </source>
</reference>
<reference evidence="6 10" key="4">
    <citation type="submission" date="2017-08" db="EMBL/GenBank/DDBJ databases">
        <authorList>
            <person name="Feschi L."/>
            <person name="Jeukens J."/>
            <person name="Emond-Rheault J.-G."/>
            <person name="Kukavica-Ibrulj I."/>
            <person name="Boyle B."/>
            <person name="Levesque R.C."/>
        </authorList>
    </citation>
    <scope>NUCLEOTIDE SEQUENCE [LARGE SCALE GENOMIC DNA]</scope>
    <source>
        <strain evidence="6 10">PA-W36</strain>
    </source>
</reference>
<comment type="caution">
    <text evidence="3">The sequence shown here is derived from an EMBL/GenBank/DDBJ whole genome shotgun (WGS) entry which is preliminary data.</text>
</comment>
<evidence type="ECO:0000313" key="9">
    <source>
        <dbReference type="Proteomes" id="UP000253594"/>
    </source>
</evidence>
<dbReference type="EMBL" id="QORE01001474">
    <property type="protein sequence ID" value="RCI71326.1"/>
    <property type="molecule type" value="Genomic_DNA"/>
</dbReference>
<evidence type="ECO:0000313" key="8">
    <source>
        <dbReference type="Proteomes" id="UP000194857"/>
    </source>
</evidence>
<dbReference type="SMR" id="A0A0C7CZB7"/>
<reference evidence="3" key="8">
    <citation type="submission" date="2020-01" db="EMBL/GenBank/DDBJ databases">
        <title>Bacteria Cultured from War Wounds Associated with the Conflict in Eastern Ukraine.</title>
        <authorList>
            <person name="Snesrud E."/>
            <person name="Galac M.R."/>
            <person name="Mc Gann P."/>
            <person name="Valentine K."/>
            <person name="Viacheslav K."/>
        </authorList>
    </citation>
    <scope>NUCLEOTIDE SEQUENCE</scope>
    <source>
        <strain evidence="3">VNMU148</strain>
    </source>
</reference>
<reference evidence="1" key="1">
    <citation type="submission" date="2015-06" db="EMBL/GenBank/DDBJ databases">
        <authorList>
            <person name="Radhakrishnan R."/>
            <person name="Underwood A."/>
            <person name="Al-Shahib A."/>
        </authorList>
    </citation>
    <scope>NUCLEOTIDE SEQUENCE</scope>
    <source>
        <strain evidence="1">P19_London_7_VIM_2_05_10</strain>
    </source>
</reference>
<evidence type="ECO:0000313" key="7">
    <source>
        <dbReference type="Proteomes" id="UP000045039"/>
    </source>
</evidence>
<reference evidence="2 11" key="7">
    <citation type="submission" date="2019-11" db="EMBL/GenBank/DDBJ databases">
        <title>Genomes of ocular Pseudomonas aeruginosa isolates.</title>
        <authorList>
            <person name="Khan M."/>
            <person name="Rice S.A."/>
            <person name="Willcox M.D.P."/>
            <person name="Stapleton F."/>
        </authorList>
    </citation>
    <scope>NUCLEOTIDE SEQUENCE [LARGE SCALE GENOMIC DNA]</scope>
    <source>
        <strain evidence="2 11">PA221</strain>
    </source>
</reference>
<sequence>MTFNRVVCGKLSWFIQAGGSMPSLIMDIALSGERLQAIYGGRANRVLLRSRDGRRVNLPAHHLRPFIGHDGVHGTFRLDFSEDGRLLALQRLA</sequence>
<dbReference type="GO" id="GO:0016853">
    <property type="term" value="F:isomerase activity"/>
    <property type="evidence" value="ECO:0007669"/>
    <property type="project" value="UniProtKB-KW"/>
</dbReference>
<dbReference type="EMBL" id="CVVU01000208">
    <property type="protein sequence ID" value="CRP13424.1"/>
    <property type="molecule type" value="Genomic_DNA"/>
</dbReference>
<dbReference type="Pfam" id="PF11197">
    <property type="entry name" value="DUF2835"/>
    <property type="match status" value="1"/>
</dbReference>
<dbReference type="EMBL" id="NFFZ01000002">
    <property type="protein sequence ID" value="OTI64940.1"/>
    <property type="molecule type" value="Genomic_DNA"/>
</dbReference>
<reference evidence="6 10" key="6">
    <citation type="submission" date="2019-01" db="EMBL/GenBank/DDBJ databases">
        <title>The Pseudomonas aeruginosa pan-genome provides new insights on its population structure, horizontal gene transfer and pathogenicity.</title>
        <authorList>
            <person name="Freschi L."/>
            <person name="Vincent A.T."/>
            <person name="Jeukens J."/>
            <person name="Emond-Rheault J.-G."/>
            <person name="Kukavica-Ibrulj I."/>
            <person name="Dupont M.-J."/>
            <person name="Charette S.J."/>
            <person name="Boyle B."/>
            <person name="Levesque R.C."/>
        </authorList>
    </citation>
    <scope>NUCLEOTIDE SEQUENCE [LARGE SCALE GENOMIC DNA]</scope>
    <source>
        <strain evidence="6 10">PA-W36</strain>
    </source>
</reference>
<dbReference type="Proteomes" id="UP000194857">
    <property type="component" value="Unassembled WGS sequence"/>
</dbReference>
<evidence type="ECO:0000313" key="4">
    <source>
        <dbReference type="EMBL" id="OTI64940.1"/>
    </source>
</evidence>
<evidence type="ECO:0000313" key="11">
    <source>
        <dbReference type="Proteomes" id="UP000433532"/>
    </source>
</evidence>
<reference evidence="5 9" key="5">
    <citation type="submission" date="2018-07" db="EMBL/GenBank/DDBJ databases">
        <title>Mechanisms of high-level aminoglycoside resistance among Gram-negative pathogens in Brazil.</title>
        <authorList>
            <person name="Ballaben A.S."/>
            <person name="Darini A.L.C."/>
            <person name="Doi Y."/>
        </authorList>
    </citation>
    <scope>NUCLEOTIDE SEQUENCE [LARGE SCALE GENOMIC DNA]</scope>
    <source>
        <strain evidence="5 9">B2-305</strain>
    </source>
</reference>
<dbReference type="InterPro" id="IPR021363">
    <property type="entry name" value="DUF2835"/>
</dbReference>
<dbReference type="EMBL" id="WXZT01000011">
    <property type="protein sequence ID" value="MZZ13609.1"/>
    <property type="molecule type" value="Genomic_DNA"/>
</dbReference>
<dbReference type="Proteomes" id="UP000284767">
    <property type="component" value="Unassembled WGS sequence"/>
</dbReference>
<evidence type="ECO:0000313" key="6">
    <source>
        <dbReference type="EMBL" id="RPM23658.1"/>
    </source>
</evidence>
<dbReference type="AlphaFoldDB" id="A0A0C7CZB7"/>
<organism evidence="3 12">
    <name type="scientific">Pseudomonas aeruginosa</name>
    <dbReference type="NCBI Taxonomy" id="287"/>
    <lineage>
        <taxon>Bacteria</taxon>
        <taxon>Pseudomonadati</taxon>
        <taxon>Pseudomonadota</taxon>
        <taxon>Gammaproteobacteria</taxon>
        <taxon>Pseudomonadales</taxon>
        <taxon>Pseudomonadaceae</taxon>
        <taxon>Pseudomonas</taxon>
    </lineage>
</organism>
<dbReference type="EMBL" id="NSNE01000001">
    <property type="protein sequence ID" value="RPM23658.1"/>
    <property type="molecule type" value="Genomic_DNA"/>
</dbReference>
<dbReference type="Proteomes" id="UP000644192">
    <property type="component" value="Unassembled WGS sequence"/>
</dbReference>
<accession>A0A0C7CZB7</accession>
<dbReference type="Proteomes" id="UP000433532">
    <property type="component" value="Unassembled WGS sequence"/>
</dbReference>
<evidence type="ECO:0000313" key="12">
    <source>
        <dbReference type="Proteomes" id="UP000644192"/>
    </source>
</evidence>
<evidence type="ECO:0000313" key="5">
    <source>
        <dbReference type="EMBL" id="RCI71326.1"/>
    </source>
</evidence>
<dbReference type="Proteomes" id="UP000253594">
    <property type="component" value="Unassembled WGS sequence"/>
</dbReference>
<dbReference type="Proteomes" id="UP000045039">
    <property type="component" value="Unassembled WGS sequence"/>
</dbReference>
<evidence type="ECO:0000313" key="3">
    <source>
        <dbReference type="EMBL" id="MZZ13609.1"/>
    </source>
</evidence>
<dbReference type="EMBL" id="WOAD01000010">
    <property type="protein sequence ID" value="MUI36212.1"/>
    <property type="molecule type" value="Genomic_DNA"/>
</dbReference>
<evidence type="ECO:0000313" key="1">
    <source>
        <dbReference type="EMBL" id="CRP13424.1"/>
    </source>
</evidence>
<dbReference type="OMA" id="LMYQGHA"/>
<reference evidence="7" key="2">
    <citation type="submission" date="2015-06" db="EMBL/GenBank/DDBJ databases">
        <authorList>
            <person name="Radhakrishnan Rajesh"/>
            <person name="Underwood Anthony"/>
            <person name="Al-Shahib Ali"/>
        </authorList>
    </citation>
    <scope>NUCLEOTIDE SEQUENCE [LARGE SCALE GENOMIC DNA]</scope>
    <source>
        <strain evidence="7">P19_London_7_VIM_2_05_10</strain>
    </source>
</reference>
<evidence type="ECO:0000313" key="10">
    <source>
        <dbReference type="Proteomes" id="UP000284767"/>
    </source>
</evidence>
<evidence type="ECO:0000313" key="2">
    <source>
        <dbReference type="EMBL" id="MUI36212.1"/>
    </source>
</evidence>